<organism evidence="1 2">
    <name type="scientific">Absidia repens</name>
    <dbReference type="NCBI Taxonomy" id="90262"/>
    <lineage>
        <taxon>Eukaryota</taxon>
        <taxon>Fungi</taxon>
        <taxon>Fungi incertae sedis</taxon>
        <taxon>Mucoromycota</taxon>
        <taxon>Mucoromycotina</taxon>
        <taxon>Mucoromycetes</taxon>
        <taxon>Mucorales</taxon>
        <taxon>Cunninghamellaceae</taxon>
        <taxon>Absidia</taxon>
    </lineage>
</organism>
<sequence>MTATRTQKEIEQDVANINHALLTVSELRSSLRQFVRTVESNPKNPSYINQFGDGLQKIRRDLSRQALEGEHLKGALEYAQQVAQENDFDWPAIKESMIDETNVERHIDTDSRTKQETGSLVKSQVDYLFR</sequence>
<dbReference type="AlphaFoldDB" id="A0A1X2ISD6"/>
<protein>
    <submittedName>
        <fullName evidence="1">Uncharacterized protein</fullName>
    </submittedName>
</protein>
<dbReference type="OrthoDB" id="1868004at2759"/>
<dbReference type="EMBL" id="MCGE01000005">
    <property type="protein sequence ID" value="ORZ21419.1"/>
    <property type="molecule type" value="Genomic_DNA"/>
</dbReference>
<evidence type="ECO:0000313" key="2">
    <source>
        <dbReference type="Proteomes" id="UP000193560"/>
    </source>
</evidence>
<dbReference type="Proteomes" id="UP000193560">
    <property type="component" value="Unassembled WGS sequence"/>
</dbReference>
<evidence type="ECO:0000313" key="1">
    <source>
        <dbReference type="EMBL" id="ORZ21419.1"/>
    </source>
</evidence>
<comment type="caution">
    <text evidence="1">The sequence shown here is derived from an EMBL/GenBank/DDBJ whole genome shotgun (WGS) entry which is preliminary data.</text>
</comment>
<keyword evidence="2" id="KW-1185">Reference proteome</keyword>
<proteinExistence type="predicted"/>
<accession>A0A1X2ISD6</accession>
<reference evidence="1 2" key="1">
    <citation type="submission" date="2016-07" db="EMBL/GenBank/DDBJ databases">
        <title>Pervasive Adenine N6-methylation of Active Genes in Fungi.</title>
        <authorList>
            <consortium name="DOE Joint Genome Institute"/>
            <person name="Mondo S.J."/>
            <person name="Dannebaum R.O."/>
            <person name="Kuo R.C."/>
            <person name="Labutti K."/>
            <person name="Haridas S."/>
            <person name="Kuo A."/>
            <person name="Salamov A."/>
            <person name="Ahrendt S.R."/>
            <person name="Lipzen A."/>
            <person name="Sullivan W."/>
            <person name="Andreopoulos W.B."/>
            <person name="Clum A."/>
            <person name="Lindquist E."/>
            <person name="Daum C."/>
            <person name="Ramamoorthy G.K."/>
            <person name="Gryganskyi A."/>
            <person name="Culley D."/>
            <person name="Magnuson J.K."/>
            <person name="James T.Y."/>
            <person name="O'Malley M.A."/>
            <person name="Stajich J.E."/>
            <person name="Spatafora J.W."/>
            <person name="Visel A."/>
            <person name="Grigoriev I.V."/>
        </authorList>
    </citation>
    <scope>NUCLEOTIDE SEQUENCE [LARGE SCALE GENOMIC DNA]</scope>
    <source>
        <strain evidence="1 2">NRRL 1336</strain>
    </source>
</reference>
<gene>
    <name evidence="1" type="ORF">BCR42DRAFT_193047</name>
</gene>
<name>A0A1X2ISD6_9FUNG</name>